<evidence type="ECO:0000256" key="6">
    <source>
        <dbReference type="SAM" id="MobiDB-lite"/>
    </source>
</evidence>
<evidence type="ECO:0000259" key="7">
    <source>
        <dbReference type="PROSITE" id="PS50011"/>
    </source>
</evidence>
<feature type="domain" description="Protein kinase" evidence="7">
    <location>
        <begin position="94"/>
        <end position="419"/>
    </location>
</feature>
<keyword evidence="5" id="KW-0067">ATP-binding</keyword>
<evidence type="ECO:0000256" key="4">
    <source>
        <dbReference type="ARBA" id="ARBA00022777"/>
    </source>
</evidence>
<keyword evidence="2" id="KW-0808">Transferase</keyword>
<evidence type="ECO:0000313" key="8">
    <source>
        <dbReference type="EMBL" id="KAJ5358765.1"/>
    </source>
</evidence>
<dbReference type="PANTHER" id="PTHR45646">
    <property type="entry name" value="SERINE/THREONINE-PROTEIN KINASE DOA-RELATED"/>
    <property type="match status" value="1"/>
</dbReference>
<dbReference type="PROSITE" id="PS50011">
    <property type="entry name" value="PROTEIN_KINASE_DOM"/>
    <property type="match status" value="1"/>
</dbReference>
<gene>
    <name evidence="8" type="ORF">N7496_011178</name>
</gene>
<reference evidence="8" key="1">
    <citation type="submission" date="2022-11" db="EMBL/GenBank/DDBJ databases">
        <authorList>
            <person name="Petersen C."/>
        </authorList>
    </citation>
    <scope>NUCLEOTIDE SEQUENCE</scope>
    <source>
        <strain evidence="8">IBT 29864</strain>
    </source>
</reference>
<dbReference type="GO" id="GO:0005634">
    <property type="term" value="C:nucleus"/>
    <property type="evidence" value="ECO:0007669"/>
    <property type="project" value="TreeGrafter"/>
</dbReference>
<dbReference type="PANTHER" id="PTHR45646:SF11">
    <property type="entry name" value="SERINE_THREONINE-PROTEIN KINASE DOA"/>
    <property type="match status" value="1"/>
</dbReference>
<evidence type="ECO:0000313" key="9">
    <source>
        <dbReference type="Proteomes" id="UP001147782"/>
    </source>
</evidence>
<proteinExistence type="predicted"/>
<keyword evidence="1" id="KW-0723">Serine/threonine-protein kinase</keyword>
<dbReference type="GeneID" id="81443270"/>
<accession>A0A9W9UXH2</accession>
<dbReference type="GO" id="GO:0004674">
    <property type="term" value="F:protein serine/threonine kinase activity"/>
    <property type="evidence" value="ECO:0007669"/>
    <property type="project" value="UniProtKB-KW"/>
</dbReference>
<dbReference type="SUPFAM" id="SSF56112">
    <property type="entry name" value="Protein kinase-like (PK-like)"/>
    <property type="match status" value="1"/>
</dbReference>
<dbReference type="GO" id="GO:0005524">
    <property type="term" value="F:ATP binding"/>
    <property type="evidence" value="ECO:0007669"/>
    <property type="project" value="UniProtKB-KW"/>
</dbReference>
<dbReference type="InterPro" id="IPR011009">
    <property type="entry name" value="Kinase-like_dom_sf"/>
</dbReference>
<keyword evidence="3" id="KW-0547">Nucleotide-binding</keyword>
<evidence type="ECO:0000256" key="1">
    <source>
        <dbReference type="ARBA" id="ARBA00022527"/>
    </source>
</evidence>
<keyword evidence="4 8" id="KW-0418">Kinase</keyword>
<organism evidence="8 9">
    <name type="scientific">Penicillium cataractarum</name>
    <dbReference type="NCBI Taxonomy" id="2100454"/>
    <lineage>
        <taxon>Eukaryota</taxon>
        <taxon>Fungi</taxon>
        <taxon>Dikarya</taxon>
        <taxon>Ascomycota</taxon>
        <taxon>Pezizomycotina</taxon>
        <taxon>Eurotiomycetes</taxon>
        <taxon>Eurotiomycetidae</taxon>
        <taxon>Eurotiales</taxon>
        <taxon>Aspergillaceae</taxon>
        <taxon>Penicillium</taxon>
    </lineage>
</organism>
<feature type="compositionally biased region" description="Low complexity" evidence="6">
    <location>
        <begin position="62"/>
        <end position="84"/>
    </location>
</feature>
<feature type="region of interest" description="Disordered" evidence="6">
    <location>
        <begin position="55"/>
        <end position="96"/>
    </location>
</feature>
<dbReference type="InterPro" id="IPR000719">
    <property type="entry name" value="Prot_kinase_dom"/>
</dbReference>
<evidence type="ECO:0000256" key="2">
    <source>
        <dbReference type="ARBA" id="ARBA00022679"/>
    </source>
</evidence>
<dbReference type="RefSeq" id="XP_056550051.1">
    <property type="nucleotide sequence ID" value="XM_056704091.1"/>
</dbReference>
<evidence type="ECO:0000256" key="3">
    <source>
        <dbReference type="ARBA" id="ARBA00022741"/>
    </source>
</evidence>
<protein>
    <submittedName>
        <fullName evidence="8">CMGC/SRPK protein kinase variant 2</fullName>
    </submittedName>
</protein>
<sequence length="419" mass="46447">MASILELLKWVFRWVFRRFSPFSRCSSRPANPPSSKSKFRPAALWKNAVRVHSVTSVSPTRETPTSEVTPVSESSSLPAPEPASQTPVPAPDPDAALAALSKGLGGEVKLVWEPQPSEIEAMIKAEPAIPGFPIVPFDCWLEEGVFPHFFKGEYYPVEIGDILAGNFQVLGKLGFLDSVAHQGTSVFKSGASGQAELEKYKRLGEGDLDHPGYDLVFEVLFQAKLPRPGGSHFAIGLEPMWSNISVLQSHWPDNRLRRGLLQGTSWNVLTALDYVHTEGKLIHTGKPEHFTVRKQNTPTHIRADNILVSIADPSILEQFEKDECAHPSPRKFLAGRAIYESRPWTEPKTYGAPMLTDFGAAVSGEEVHNHDAQPDAYRSPEVMIMADWSYPIDVWNVGCMAWDLSQEHALFSGKDPKEQ</sequence>
<comment type="caution">
    <text evidence="8">The sequence shown here is derived from an EMBL/GenBank/DDBJ whole genome shotgun (WGS) entry which is preliminary data.</text>
</comment>
<dbReference type="Gene3D" id="1.10.510.10">
    <property type="entry name" value="Transferase(Phosphotransferase) domain 1"/>
    <property type="match status" value="1"/>
</dbReference>
<name>A0A9W9UXH2_9EURO</name>
<evidence type="ECO:0000256" key="5">
    <source>
        <dbReference type="ARBA" id="ARBA00022840"/>
    </source>
</evidence>
<dbReference type="OrthoDB" id="5979581at2759"/>
<dbReference type="Proteomes" id="UP001147782">
    <property type="component" value="Unassembled WGS sequence"/>
</dbReference>
<dbReference type="GO" id="GO:0043484">
    <property type="term" value="P:regulation of RNA splicing"/>
    <property type="evidence" value="ECO:0007669"/>
    <property type="project" value="TreeGrafter"/>
</dbReference>
<keyword evidence="9" id="KW-1185">Reference proteome</keyword>
<dbReference type="InterPro" id="IPR051175">
    <property type="entry name" value="CLK_kinases"/>
</dbReference>
<dbReference type="AlphaFoldDB" id="A0A9W9UXH2"/>
<dbReference type="Gene3D" id="3.30.200.20">
    <property type="entry name" value="Phosphorylase Kinase, domain 1"/>
    <property type="match status" value="1"/>
</dbReference>
<dbReference type="EMBL" id="JAPZBS010000009">
    <property type="protein sequence ID" value="KAJ5358765.1"/>
    <property type="molecule type" value="Genomic_DNA"/>
</dbReference>
<reference evidence="8" key="2">
    <citation type="journal article" date="2023" name="IMA Fungus">
        <title>Comparative genomic study of the Penicillium genus elucidates a diverse pangenome and 15 lateral gene transfer events.</title>
        <authorList>
            <person name="Petersen C."/>
            <person name="Sorensen T."/>
            <person name="Nielsen M.R."/>
            <person name="Sondergaard T.E."/>
            <person name="Sorensen J.L."/>
            <person name="Fitzpatrick D.A."/>
            <person name="Frisvad J.C."/>
            <person name="Nielsen K.L."/>
        </authorList>
    </citation>
    <scope>NUCLEOTIDE SEQUENCE</scope>
    <source>
        <strain evidence="8">IBT 29864</strain>
    </source>
</reference>